<keyword evidence="2" id="KW-0238">DNA-binding</keyword>
<dbReference type="InterPro" id="IPR013498">
    <property type="entry name" value="Topo_IA_Znf"/>
</dbReference>
<evidence type="ECO:0000256" key="2">
    <source>
        <dbReference type="ARBA" id="ARBA00023125"/>
    </source>
</evidence>
<dbReference type="InterPro" id="IPR013825">
    <property type="entry name" value="Topo_IA_cen_sub2"/>
</dbReference>
<proteinExistence type="predicted"/>
<dbReference type="Gene3D" id="3.30.65.10">
    <property type="entry name" value="Bacterial Topoisomerase I, domain 1"/>
    <property type="match status" value="2"/>
</dbReference>
<dbReference type="PANTHER" id="PTHR42785:SF1">
    <property type="entry name" value="DNA TOPOISOMERASE"/>
    <property type="match status" value="1"/>
</dbReference>
<organism evidence="5 6">
    <name type="scientific">Candidatus Gottesmanbacteria bacterium GW2011_GWA2_47_9</name>
    <dbReference type="NCBI Taxonomy" id="1618445"/>
    <lineage>
        <taxon>Bacteria</taxon>
        <taxon>Candidatus Gottesmaniibacteriota</taxon>
    </lineage>
</organism>
<accession>A0A0G1W842</accession>
<dbReference type="PATRIC" id="fig|1618445.3.peg.1116"/>
<dbReference type="SUPFAM" id="SSF56712">
    <property type="entry name" value="Prokaryotic type I DNA topoisomerase"/>
    <property type="match status" value="1"/>
</dbReference>
<dbReference type="GO" id="GO:0003917">
    <property type="term" value="F:DNA topoisomerase type I (single strand cut, ATP-independent) activity"/>
    <property type="evidence" value="ECO:0007669"/>
    <property type="project" value="InterPro"/>
</dbReference>
<dbReference type="GO" id="GO:0006265">
    <property type="term" value="P:DNA topological change"/>
    <property type="evidence" value="ECO:0007669"/>
    <property type="project" value="InterPro"/>
</dbReference>
<dbReference type="Gene3D" id="1.10.460.10">
    <property type="entry name" value="Topoisomerase I, domain 2"/>
    <property type="match status" value="1"/>
</dbReference>
<feature type="domain" description="Topo IA-type catalytic" evidence="4">
    <location>
        <begin position="1"/>
        <end position="187"/>
    </location>
</feature>
<sequence length="286" mass="31839">MASQAKEAVFDSTTIDITSGNGYMFEAQGSVVKFDGFLKITGRPASNAERSSAGWENGEVIIPNVTVGQTVTLQEAKPEQHFTSPPPRYSEASLIKTLEEKGIGRPSTYAPIISTIQERQYVTREEKKLVPTELGNAVTDFLVKYFPDIMALPFTAAMEDDLDAIANGEKQWVPVIKAFYEPFDKLLEASYVEAEKVKVAEEVIDEKCPDCGNALVVRVGRYGKFIACSTFPNCKYTRQFAEKIDMKCPRCGGDIVIKKTRRGKTFYGCSNYPTCNFAAWKKEDIK</sequence>
<dbReference type="Gene3D" id="2.70.20.10">
    <property type="entry name" value="Topoisomerase I, domain 3"/>
    <property type="match status" value="1"/>
</dbReference>
<name>A0A0G1W842_9BACT</name>
<dbReference type="Pfam" id="PF01396">
    <property type="entry name" value="Zn_ribbon_Top1"/>
    <property type="match status" value="2"/>
</dbReference>
<dbReference type="GO" id="GO:0005694">
    <property type="term" value="C:chromosome"/>
    <property type="evidence" value="ECO:0007669"/>
    <property type="project" value="InterPro"/>
</dbReference>
<dbReference type="SMART" id="SM00437">
    <property type="entry name" value="TOP1Ac"/>
    <property type="match status" value="1"/>
</dbReference>
<dbReference type="PANTHER" id="PTHR42785">
    <property type="entry name" value="DNA TOPOISOMERASE, TYPE IA, CORE"/>
    <property type="match status" value="1"/>
</dbReference>
<evidence type="ECO:0000259" key="4">
    <source>
        <dbReference type="PROSITE" id="PS52039"/>
    </source>
</evidence>
<keyword evidence="3 5" id="KW-0413">Isomerase</keyword>
<reference evidence="5 6" key="1">
    <citation type="journal article" date="2015" name="Nature">
        <title>rRNA introns, odd ribosomes, and small enigmatic genomes across a large radiation of phyla.</title>
        <authorList>
            <person name="Brown C.T."/>
            <person name="Hug L.A."/>
            <person name="Thomas B.C."/>
            <person name="Sharon I."/>
            <person name="Castelle C.J."/>
            <person name="Singh A."/>
            <person name="Wilkins M.J."/>
            <person name="Williams K.H."/>
            <person name="Banfield J.F."/>
        </authorList>
    </citation>
    <scope>NUCLEOTIDE SEQUENCE [LARGE SCALE GENOMIC DNA]</scope>
</reference>
<evidence type="ECO:0000256" key="3">
    <source>
        <dbReference type="ARBA" id="ARBA00023235"/>
    </source>
</evidence>
<dbReference type="InterPro" id="IPR003602">
    <property type="entry name" value="Topo_IA_DNA-bd_dom"/>
</dbReference>
<dbReference type="AlphaFoldDB" id="A0A0G1W842"/>
<dbReference type="SUPFAM" id="SSF57783">
    <property type="entry name" value="Zinc beta-ribbon"/>
    <property type="match status" value="2"/>
</dbReference>
<dbReference type="EMBL" id="LCOY01000054">
    <property type="protein sequence ID" value="KKU86528.1"/>
    <property type="molecule type" value="Genomic_DNA"/>
</dbReference>
<dbReference type="Pfam" id="PF01131">
    <property type="entry name" value="Topoisom_bac"/>
    <property type="match status" value="1"/>
</dbReference>
<gene>
    <name evidence="5" type="ORF">UY16_C0054G0005</name>
</gene>
<dbReference type="InterPro" id="IPR023405">
    <property type="entry name" value="Topo_IA_core_domain"/>
</dbReference>
<dbReference type="Proteomes" id="UP000034739">
    <property type="component" value="Unassembled WGS sequence"/>
</dbReference>
<dbReference type="InterPro" id="IPR000380">
    <property type="entry name" value="Topo_IA"/>
</dbReference>
<dbReference type="InterPro" id="IPR013497">
    <property type="entry name" value="Topo_IA_cen"/>
</dbReference>
<dbReference type="PROSITE" id="PS52039">
    <property type="entry name" value="TOPO_IA_2"/>
    <property type="match status" value="1"/>
</dbReference>
<dbReference type="GO" id="GO:0003677">
    <property type="term" value="F:DNA binding"/>
    <property type="evidence" value="ECO:0007669"/>
    <property type="project" value="UniProtKB-KW"/>
</dbReference>
<dbReference type="InterPro" id="IPR013824">
    <property type="entry name" value="Topo_IA_cen_sub1"/>
</dbReference>
<evidence type="ECO:0000313" key="6">
    <source>
        <dbReference type="Proteomes" id="UP000034739"/>
    </source>
</evidence>
<keyword evidence="1" id="KW-0799">Topoisomerase</keyword>
<protein>
    <submittedName>
        <fullName evidence="5">Topoisomerase protein</fullName>
    </submittedName>
</protein>
<evidence type="ECO:0000256" key="1">
    <source>
        <dbReference type="ARBA" id="ARBA00023029"/>
    </source>
</evidence>
<evidence type="ECO:0000313" key="5">
    <source>
        <dbReference type="EMBL" id="KKU86528.1"/>
    </source>
</evidence>
<comment type="caution">
    <text evidence="5">The sequence shown here is derived from an EMBL/GenBank/DDBJ whole genome shotgun (WGS) entry which is preliminary data.</text>
</comment>